<comment type="caution">
    <text evidence="2">The sequence shown here is derived from an EMBL/GenBank/DDBJ whole genome shotgun (WGS) entry which is preliminary data.</text>
</comment>
<proteinExistence type="predicted"/>
<name>A0A314UUK6_PRUYE</name>
<dbReference type="EMBL" id="PJQY01003072">
    <property type="protein sequence ID" value="PQM40496.1"/>
    <property type="molecule type" value="Genomic_DNA"/>
</dbReference>
<organism evidence="2 3">
    <name type="scientific">Prunus yedoensis var. nudiflora</name>
    <dbReference type="NCBI Taxonomy" id="2094558"/>
    <lineage>
        <taxon>Eukaryota</taxon>
        <taxon>Viridiplantae</taxon>
        <taxon>Streptophyta</taxon>
        <taxon>Embryophyta</taxon>
        <taxon>Tracheophyta</taxon>
        <taxon>Spermatophyta</taxon>
        <taxon>Magnoliopsida</taxon>
        <taxon>eudicotyledons</taxon>
        <taxon>Gunneridae</taxon>
        <taxon>Pentapetalae</taxon>
        <taxon>rosids</taxon>
        <taxon>fabids</taxon>
        <taxon>Rosales</taxon>
        <taxon>Rosaceae</taxon>
        <taxon>Amygdaloideae</taxon>
        <taxon>Amygdaleae</taxon>
        <taxon>Prunus</taxon>
    </lineage>
</organism>
<dbReference type="PANTHER" id="PTHR33167">
    <property type="entry name" value="TRANSCRIPTION FACTOR, PUTATIVE (DUF863)-RELATED"/>
    <property type="match status" value="1"/>
</dbReference>
<evidence type="ECO:0000256" key="1">
    <source>
        <dbReference type="SAM" id="MobiDB-lite"/>
    </source>
</evidence>
<keyword evidence="3" id="KW-1185">Reference proteome</keyword>
<accession>A0A314UUK6</accession>
<feature type="region of interest" description="Disordered" evidence="1">
    <location>
        <begin position="84"/>
        <end position="109"/>
    </location>
</feature>
<dbReference type="AlphaFoldDB" id="A0A314UUK6"/>
<dbReference type="Pfam" id="PF05904">
    <property type="entry name" value="DUF863"/>
    <property type="match status" value="1"/>
</dbReference>
<gene>
    <name evidence="2" type="ORF">Pyn_15171</name>
</gene>
<evidence type="ECO:0000313" key="3">
    <source>
        <dbReference type="Proteomes" id="UP000250321"/>
    </source>
</evidence>
<dbReference type="PANTHER" id="PTHR33167:SF70">
    <property type="entry name" value="DUF3741 DOMAIN-CONTAINING PROTEIN"/>
    <property type="match status" value="1"/>
</dbReference>
<reference evidence="2 3" key="1">
    <citation type="submission" date="2018-02" db="EMBL/GenBank/DDBJ databases">
        <title>Draft genome of wild Prunus yedoensis var. nudiflora.</title>
        <authorList>
            <person name="Baek S."/>
            <person name="Kim J.-H."/>
            <person name="Choi K."/>
            <person name="Kim G.-B."/>
            <person name="Cho A."/>
            <person name="Jang H."/>
            <person name="Shin C.-H."/>
            <person name="Yu H.-J."/>
            <person name="Mun J.-H."/>
        </authorList>
    </citation>
    <scope>NUCLEOTIDE SEQUENCE [LARGE SCALE GENOMIC DNA]</scope>
    <source>
        <strain evidence="3">cv. Jeju island</strain>
        <tissue evidence="2">Leaf</tissue>
    </source>
</reference>
<feature type="compositionally biased region" description="Basic and acidic residues" evidence="1">
    <location>
        <begin position="89"/>
        <end position="109"/>
    </location>
</feature>
<dbReference type="Proteomes" id="UP000250321">
    <property type="component" value="Unassembled WGS sequence"/>
</dbReference>
<protein>
    <submittedName>
        <fullName evidence="2">Uncharacterized protein</fullName>
    </submittedName>
</protein>
<dbReference type="OrthoDB" id="630817at2759"/>
<dbReference type="InterPro" id="IPR008581">
    <property type="entry name" value="DUF863_pln"/>
</dbReference>
<evidence type="ECO:0000313" key="2">
    <source>
        <dbReference type="EMBL" id="PQM40496.1"/>
    </source>
</evidence>
<sequence>MQNNAAHHLQESATCHETAASENDSLLWFAELISSHEGNPDNENVAEVKGTAWDEESFPEVLDFFEYMTLNLVETKVEKYCYMPPNQENPREEVSLTNGHEEVRRGEAGNERTSREMYCLVLLLCQEMR</sequence>